<gene>
    <name evidence="1" type="ORF">SCA03_29820</name>
</gene>
<evidence type="ECO:0000313" key="1">
    <source>
        <dbReference type="EMBL" id="GEB50431.1"/>
    </source>
</evidence>
<evidence type="ECO:0000313" key="2">
    <source>
        <dbReference type="Proteomes" id="UP000319210"/>
    </source>
</evidence>
<sequence length="177" mass="19784">MINHADSRIQRALNRVPVPYPLTLDSLFAVIRDLYPRPLKLLRGAPPVKGLRANGLWLTRPHADSDAMWIAPELTGAAAVHSLAHEAGHFLLGHEPVEISEPAPEPDTEFQFLSSAFLTGCLLGRARAQDGPHDPEHVQIEDQAERFAFALRRKATELARENRHRGDDLLDRLHHSL</sequence>
<accession>A0A4Y3QYV1</accession>
<reference evidence="1 2" key="1">
    <citation type="submission" date="2019-06" db="EMBL/GenBank/DDBJ databases">
        <title>Whole genome shotgun sequence of Streptomyces cacaoi subsp. cacaoi NBRC 12748.</title>
        <authorList>
            <person name="Hosoyama A."/>
            <person name="Uohara A."/>
            <person name="Ohji S."/>
            <person name="Ichikawa N."/>
        </authorList>
    </citation>
    <scope>NUCLEOTIDE SEQUENCE [LARGE SCALE GENOMIC DNA]</scope>
    <source>
        <strain evidence="1 2">NBRC 12748</strain>
    </source>
</reference>
<dbReference type="RefSeq" id="WP_086814134.1">
    <property type="nucleotide sequence ID" value="NZ_BJMM01000012.1"/>
</dbReference>
<organism evidence="1 2">
    <name type="scientific">Streptomyces cacaoi</name>
    <dbReference type="NCBI Taxonomy" id="1898"/>
    <lineage>
        <taxon>Bacteria</taxon>
        <taxon>Bacillati</taxon>
        <taxon>Actinomycetota</taxon>
        <taxon>Actinomycetes</taxon>
        <taxon>Kitasatosporales</taxon>
        <taxon>Streptomycetaceae</taxon>
        <taxon>Streptomyces</taxon>
    </lineage>
</organism>
<dbReference type="EMBL" id="BJMM01000012">
    <property type="protein sequence ID" value="GEB50431.1"/>
    <property type="molecule type" value="Genomic_DNA"/>
</dbReference>
<comment type="caution">
    <text evidence="1">The sequence shown here is derived from an EMBL/GenBank/DDBJ whole genome shotgun (WGS) entry which is preliminary data.</text>
</comment>
<dbReference type="AlphaFoldDB" id="A0A4Y3QYV1"/>
<evidence type="ECO:0008006" key="3">
    <source>
        <dbReference type="Google" id="ProtNLM"/>
    </source>
</evidence>
<dbReference type="Proteomes" id="UP000319210">
    <property type="component" value="Unassembled WGS sequence"/>
</dbReference>
<name>A0A4Y3QYV1_STRCI</name>
<proteinExistence type="predicted"/>
<keyword evidence="2" id="KW-1185">Reference proteome</keyword>
<dbReference type="OrthoDB" id="4144896at2"/>
<protein>
    <recommendedName>
        <fullName evidence="3">IrrE N-terminal-like domain-containing protein</fullName>
    </recommendedName>
</protein>